<dbReference type="Gene3D" id="1.10.530.10">
    <property type="match status" value="1"/>
</dbReference>
<protein>
    <submittedName>
        <fullName evidence="2">Lytic transglycosylase domain-containing protein</fullName>
    </submittedName>
</protein>
<proteinExistence type="predicted"/>
<accession>A0A9D2E3Q1</accession>
<dbReference type="Proteomes" id="UP000824035">
    <property type="component" value="Unassembled WGS sequence"/>
</dbReference>
<dbReference type="CDD" id="cd16896">
    <property type="entry name" value="LT_Slt70-like"/>
    <property type="match status" value="1"/>
</dbReference>
<comment type="caution">
    <text evidence="2">The sequence shown here is derived from an EMBL/GenBank/DDBJ whole genome shotgun (WGS) entry which is preliminary data.</text>
</comment>
<name>A0A9D2E3Q1_9FIRM</name>
<dbReference type="PANTHER" id="PTHR37423">
    <property type="entry name" value="SOLUBLE LYTIC MUREIN TRANSGLYCOSYLASE-RELATED"/>
    <property type="match status" value="1"/>
</dbReference>
<feature type="domain" description="Transglycosylase SLT" evidence="1">
    <location>
        <begin position="10"/>
        <end position="114"/>
    </location>
</feature>
<dbReference type="Pfam" id="PF01464">
    <property type="entry name" value="SLT"/>
    <property type="match status" value="1"/>
</dbReference>
<gene>
    <name evidence="2" type="ORF">H9813_03155</name>
</gene>
<reference evidence="2" key="1">
    <citation type="journal article" date="2021" name="PeerJ">
        <title>Extensive microbial diversity within the chicken gut microbiome revealed by metagenomics and culture.</title>
        <authorList>
            <person name="Gilroy R."/>
            <person name="Ravi A."/>
            <person name="Getino M."/>
            <person name="Pursley I."/>
            <person name="Horton D.L."/>
            <person name="Alikhan N.F."/>
            <person name="Baker D."/>
            <person name="Gharbi K."/>
            <person name="Hall N."/>
            <person name="Watson M."/>
            <person name="Adriaenssens E.M."/>
            <person name="Foster-Nyarko E."/>
            <person name="Jarju S."/>
            <person name="Secka A."/>
            <person name="Antonio M."/>
            <person name="Oren A."/>
            <person name="Chaudhuri R.R."/>
            <person name="La Ragione R."/>
            <person name="Hildebrand F."/>
            <person name="Pallen M.J."/>
        </authorList>
    </citation>
    <scope>NUCLEOTIDE SEQUENCE</scope>
    <source>
        <strain evidence="2">ChiGjej4B4-18154</strain>
    </source>
</reference>
<dbReference type="PANTHER" id="PTHR37423:SF2">
    <property type="entry name" value="MEMBRANE-BOUND LYTIC MUREIN TRANSGLYCOSYLASE C"/>
    <property type="match status" value="1"/>
</dbReference>
<organism evidence="2 3">
    <name type="scientific">Candidatus Allofournierella merdipullorum</name>
    <dbReference type="NCBI Taxonomy" id="2838595"/>
    <lineage>
        <taxon>Bacteria</taxon>
        <taxon>Bacillati</taxon>
        <taxon>Bacillota</taxon>
        <taxon>Clostridia</taxon>
        <taxon>Eubacteriales</taxon>
        <taxon>Oscillospiraceae</taxon>
        <taxon>Allofournierella</taxon>
    </lineage>
</organism>
<dbReference type="SUPFAM" id="SSF53955">
    <property type="entry name" value="Lysozyme-like"/>
    <property type="match status" value="1"/>
</dbReference>
<reference evidence="2" key="2">
    <citation type="submission" date="2021-04" db="EMBL/GenBank/DDBJ databases">
        <authorList>
            <person name="Gilroy R."/>
        </authorList>
    </citation>
    <scope>NUCLEOTIDE SEQUENCE</scope>
    <source>
        <strain evidence="2">ChiGjej4B4-18154</strain>
    </source>
</reference>
<dbReference type="EMBL" id="DXBV01000028">
    <property type="protein sequence ID" value="HIZ30220.1"/>
    <property type="molecule type" value="Genomic_DNA"/>
</dbReference>
<evidence type="ECO:0000259" key="1">
    <source>
        <dbReference type="Pfam" id="PF01464"/>
    </source>
</evidence>
<evidence type="ECO:0000313" key="3">
    <source>
        <dbReference type="Proteomes" id="UP000824035"/>
    </source>
</evidence>
<sequence>MRYPLKYTEYVENEAAANGVDPLLIYAVIRTESGFDPGAESNVGARGLMQITEVTFDWIKSKIAPGEDLTFDDLYDPAVNIRFGVYYISECLERYHGDVSTAAAAYHSGWGTVDGLLESSDYSADGEVLHTFPYQQMGLYVTKINRAYERYQTLYEA</sequence>
<dbReference type="InterPro" id="IPR008258">
    <property type="entry name" value="Transglycosylase_SLT_dom_1"/>
</dbReference>
<dbReference type="AlphaFoldDB" id="A0A9D2E3Q1"/>
<evidence type="ECO:0000313" key="2">
    <source>
        <dbReference type="EMBL" id="HIZ30220.1"/>
    </source>
</evidence>
<dbReference type="InterPro" id="IPR023346">
    <property type="entry name" value="Lysozyme-like_dom_sf"/>
</dbReference>